<dbReference type="RefSeq" id="WP_121345881.1">
    <property type="nucleotide sequence ID" value="NZ_RBLG01000002.1"/>
</dbReference>
<sequence length="263" mass="28929">MRKIAFLFFSIIAITFISCNSSNDDSPDPTNSRTYEDLELDFSAINFTTGNNDISLESLVNSTYNFRVILPDIDMTNNKRPLIITLHGAAGGDPNAHKTTACYAEPGFEALDAIIISPNGGTLQWPELYNQQMVLTLINLASQFLPVDTSKIVVNGYSNGGNGAWFFAETQPSLFSAGIPMASSYNTFNTNGVPRKINVPLYVIHGENDELFPLEQTQEWVTATKDAGSDVTLEVAPGLTHNFPCDYVPYLKNAAAWLQNDVW</sequence>
<dbReference type="EMBL" id="RBLG01000002">
    <property type="protein sequence ID" value="RKS53809.1"/>
    <property type="molecule type" value="Genomic_DNA"/>
</dbReference>
<dbReference type="InterPro" id="IPR050955">
    <property type="entry name" value="Plant_Biomass_Hydrol_Est"/>
</dbReference>
<reference evidence="3 4" key="1">
    <citation type="submission" date="2018-10" db="EMBL/GenBank/DDBJ databases">
        <title>Genomic Encyclopedia of Archaeal and Bacterial Type Strains, Phase II (KMG-II): from individual species to whole genera.</title>
        <authorList>
            <person name="Goeker M."/>
        </authorList>
    </citation>
    <scope>NUCLEOTIDE SEQUENCE [LARGE SCALE GENOMIC DNA]</scope>
    <source>
        <strain evidence="3 4">DSM 19839</strain>
    </source>
</reference>
<evidence type="ECO:0000256" key="1">
    <source>
        <dbReference type="ARBA" id="ARBA00022729"/>
    </source>
</evidence>
<dbReference type="InterPro" id="IPR002925">
    <property type="entry name" value="Dienelactn_hydro"/>
</dbReference>
<dbReference type="GO" id="GO:0016787">
    <property type="term" value="F:hydrolase activity"/>
    <property type="evidence" value="ECO:0007669"/>
    <property type="project" value="UniProtKB-KW"/>
</dbReference>
<dbReference type="Gene3D" id="3.40.50.1820">
    <property type="entry name" value="alpha/beta hydrolase"/>
    <property type="match status" value="1"/>
</dbReference>
<dbReference type="PANTHER" id="PTHR43037">
    <property type="entry name" value="UNNAMED PRODUCT-RELATED"/>
    <property type="match status" value="1"/>
</dbReference>
<keyword evidence="1" id="KW-0732">Signal</keyword>
<keyword evidence="3" id="KW-0378">Hydrolase</keyword>
<dbReference type="Proteomes" id="UP000276282">
    <property type="component" value="Unassembled WGS sequence"/>
</dbReference>
<dbReference type="InterPro" id="IPR029058">
    <property type="entry name" value="AB_hydrolase_fold"/>
</dbReference>
<accession>A0A495PY58</accession>
<proteinExistence type="predicted"/>
<keyword evidence="4" id="KW-1185">Reference proteome</keyword>
<gene>
    <name evidence="3" type="ORF">BC962_2068</name>
</gene>
<comment type="caution">
    <text evidence="3">The sequence shown here is derived from an EMBL/GenBank/DDBJ whole genome shotgun (WGS) entry which is preliminary data.</text>
</comment>
<dbReference type="PROSITE" id="PS51257">
    <property type="entry name" value="PROKAR_LIPOPROTEIN"/>
    <property type="match status" value="1"/>
</dbReference>
<organism evidence="3 4">
    <name type="scientific">Gillisia mitskevichiae</name>
    <dbReference type="NCBI Taxonomy" id="270921"/>
    <lineage>
        <taxon>Bacteria</taxon>
        <taxon>Pseudomonadati</taxon>
        <taxon>Bacteroidota</taxon>
        <taxon>Flavobacteriia</taxon>
        <taxon>Flavobacteriales</taxon>
        <taxon>Flavobacteriaceae</taxon>
        <taxon>Gillisia</taxon>
    </lineage>
</organism>
<dbReference type="Pfam" id="PF01738">
    <property type="entry name" value="DLH"/>
    <property type="match status" value="1"/>
</dbReference>
<protein>
    <submittedName>
        <fullName evidence="3">Dienelactone hydrolase</fullName>
    </submittedName>
</protein>
<evidence type="ECO:0000313" key="4">
    <source>
        <dbReference type="Proteomes" id="UP000276282"/>
    </source>
</evidence>
<dbReference type="AlphaFoldDB" id="A0A495PY58"/>
<dbReference type="SUPFAM" id="SSF53474">
    <property type="entry name" value="alpha/beta-Hydrolases"/>
    <property type="match status" value="1"/>
</dbReference>
<dbReference type="OrthoDB" id="9777090at2"/>
<dbReference type="PANTHER" id="PTHR43037:SF1">
    <property type="entry name" value="BLL1128 PROTEIN"/>
    <property type="match status" value="1"/>
</dbReference>
<evidence type="ECO:0000313" key="3">
    <source>
        <dbReference type="EMBL" id="RKS53809.1"/>
    </source>
</evidence>
<feature type="domain" description="Dienelactone hydrolase" evidence="2">
    <location>
        <begin position="136"/>
        <end position="256"/>
    </location>
</feature>
<name>A0A495PY58_9FLAO</name>
<evidence type="ECO:0000259" key="2">
    <source>
        <dbReference type="Pfam" id="PF01738"/>
    </source>
</evidence>